<gene>
    <name evidence="1" type="ORF">RRG08_050048</name>
</gene>
<evidence type="ECO:0000313" key="1">
    <source>
        <dbReference type="EMBL" id="KAK3802162.1"/>
    </source>
</evidence>
<reference evidence="1" key="1">
    <citation type="journal article" date="2023" name="G3 (Bethesda)">
        <title>A reference genome for the long-term kleptoplast-retaining sea slug Elysia crispata morphotype clarki.</title>
        <authorList>
            <person name="Eastman K.E."/>
            <person name="Pendleton A.L."/>
            <person name="Shaikh M.A."/>
            <person name="Suttiyut T."/>
            <person name="Ogas R."/>
            <person name="Tomko P."/>
            <person name="Gavelis G."/>
            <person name="Widhalm J.R."/>
            <person name="Wisecaver J.H."/>
        </authorList>
    </citation>
    <scope>NUCLEOTIDE SEQUENCE</scope>
    <source>
        <strain evidence="1">ECLA1</strain>
    </source>
</reference>
<dbReference type="InterPro" id="IPR036866">
    <property type="entry name" value="RibonucZ/Hydroxyglut_hydro"/>
</dbReference>
<dbReference type="AlphaFoldDB" id="A0AAE1B9R0"/>
<proteinExistence type="predicted"/>
<dbReference type="Proteomes" id="UP001283361">
    <property type="component" value="Unassembled WGS sequence"/>
</dbReference>
<comment type="caution">
    <text evidence="1">The sequence shown here is derived from an EMBL/GenBank/DDBJ whole genome shotgun (WGS) entry which is preliminary data.</text>
</comment>
<dbReference type="SUPFAM" id="SSF56281">
    <property type="entry name" value="Metallo-hydrolase/oxidoreductase"/>
    <property type="match status" value="1"/>
</dbReference>
<organism evidence="1 2">
    <name type="scientific">Elysia crispata</name>
    <name type="common">lettuce slug</name>
    <dbReference type="NCBI Taxonomy" id="231223"/>
    <lineage>
        <taxon>Eukaryota</taxon>
        <taxon>Metazoa</taxon>
        <taxon>Spiralia</taxon>
        <taxon>Lophotrochozoa</taxon>
        <taxon>Mollusca</taxon>
        <taxon>Gastropoda</taxon>
        <taxon>Heterobranchia</taxon>
        <taxon>Euthyneura</taxon>
        <taxon>Panpulmonata</taxon>
        <taxon>Sacoglossa</taxon>
        <taxon>Placobranchoidea</taxon>
        <taxon>Plakobranchidae</taxon>
        <taxon>Elysia</taxon>
    </lineage>
</organism>
<name>A0AAE1B9R0_9GAST</name>
<protein>
    <submittedName>
        <fullName evidence="1">Uncharacterized protein</fullName>
    </submittedName>
</protein>
<dbReference type="EMBL" id="JAWDGP010000265">
    <property type="protein sequence ID" value="KAK3802162.1"/>
    <property type="molecule type" value="Genomic_DNA"/>
</dbReference>
<keyword evidence="2" id="KW-1185">Reference proteome</keyword>
<evidence type="ECO:0000313" key="2">
    <source>
        <dbReference type="Proteomes" id="UP001283361"/>
    </source>
</evidence>
<accession>A0AAE1B9R0</accession>
<sequence>MPVGYNLPTISVDYRFFHAFYNQLGRRQRDEQLMTIILQTMRNDRNVLVAVDTAGLTYGTGCLPRVMRDGYRLLSHVELSGKLLTWRL</sequence>